<dbReference type="Proteomes" id="UP001159363">
    <property type="component" value="Chromosome 3"/>
</dbReference>
<proteinExistence type="predicted"/>
<evidence type="ECO:0000256" key="1">
    <source>
        <dbReference type="SAM" id="MobiDB-lite"/>
    </source>
</evidence>
<protein>
    <submittedName>
        <fullName evidence="2">Uncharacterized protein</fullName>
    </submittedName>
</protein>
<feature type="region of interest" description="Disordered" evidence="1">
    <location>
        <begin position="216"/>
        <end position="248"/>
    </location>
</feature>
<comment type="caution">
    <text evidence="2">The sequence shown here is derived from an EMBL/GenBank/DDBJ whole genome shotgun (WGS) entry which is preliminary data.</text>
</comment>
<gene>
    <name evidence="2" type="ORF">PR048_007847</name>
</gene>
<feature type="compositionally biased region" description="Basic and acidic residues" evidence="1">
    <location>
        <begin position="10"/>
        <end position="23"/>
    </location>
</feature>
<feature type="region of interest" description="Disordered" evidence="1">
    <location>
        <begin position="1"/>
        <end position="25"/>
    </location>
</feature>
<sequence>MQQRRNAKTRVAEVPRENPRRSDGSVCRISQVRKSDVIPQENRTRIPFYSVSTESLHALHVGATRRQACVLVSPVSLPRFLTLDAGVHPTLNSRLEGPARKLVRLLDSHLGEPGLTGGRVAPRIFARGNRPGRCCRSAGFLGDIPFPPALASPALNTSIIGPSGVVDLTAAETIIFLLQWRRKLRVNSALFVPQTRGYRKHPMKVIELGMEQRRNERAWGTGDRRPSASSGTIPTCENPGVTRPGIEPGSPWWEASGLTAGARMSGNVSLYQNTAIPVGRVGRQPSGNRAVYRLFTTDRLPPRRTWLKPWPDHSRIFASGNRARRYRMSAAFLGDLPFSPPLHSCAASFSPLFTLIGSRDLASREPMRVIEVRMWQRCNEWAGGTGDPRENPLTSGVVRYDSRMRKIRE</sequence>
<name>A0ABQ9HVE4_9NEOP</name>
<dbReference type="EMBL" id="JARBHB010000003">
    <property type="protein sequence ID" value="KAJ8888357.1"/>
    <property type="molecule type" value="Genomic_DNA"/>
</dbReference>
<reference evidence="2 3" key="1">
    <citation type="submission" date="2023-02" db="EMBL/GenBank/DDBJ databases">
        <title>LHISI_Scaffold_Assembly.</title>
        <authorList>
            <person name="Stuart O.P."/>
            <person name="Cleave R."/>
            <person name="Magrath M.J.L."/>
            <person name="Mikheyev A.S."/>
        </authorList>
    </citation>
    <scope>NUCLEOTIDE SEQUENCE [LARGE SCALE GENOMIC DNA]</scope>
    <source>
        <strain evidence="2">Daus_M_001</strain>
        <tissue evidence="2">Leg muscle</tissue>
    </source>
</reference>
<evidence type="ECO:0000313" key="2">
    <source>
        <dbReference type="EMBL" id="KAJ8888357.1"/>
    </source>
</evidence>
<evidence type="ECO:0000313" key="3">
    <source>
        <dbReference type="Proteomes" id="UP001159363"/>
    </source>
</evidence>
<feature type="compositionally biased region" description="Basic and acidic residues" evidence="1">
    <location>
        <begin position="216"/>
        <end position="226"/>
    </location>
</feature>
<accession>A0ABQ9HVE4</accession>
<organism evidence="2 3">
    <name type="scientific">Dryococelus australis</name>
    <dbReference type="NCBI Taxonomy" id="614101"/>
    <lineage>
        <taxon>Eukaryota</taxon>
        <taxon>Metazoa</taxon>
        <taxon>Ecdysozoa</taxon>
        <taxon>Arthropoda</taxon>
        <taxon>Hexapoda</taxon>
        <taxon>Insecta</taxon>
        <taxon>Pterygota</taxon>
        <taxon>Neoptera</taxon>
        <taxon>Polyneoptera</taxon>
        <taxon>Phasmatodea</taxon>
        <taxon>Verophasmatodea</taxon>
        <taxon>Anareolatae</taxon>
        <taxon>Phasmatidae</taxon>
        <taxon>Eurycanthinae</taxon>
        <taxon>Dryococelus</taxon>
    </lineage>
</organism>
<keyword evidence="3" id="KW-1185">Reference proteome</keyword>